<dbReference type="EMBL" id="AP018203">
    <property type="protein sequence ID" value="BAY57079.1"/>
    <property type="molecule type" value="Genomic_DNA"/>
</dbReference>
<organism evidence="1 2">
    <name type="scientific">Leptolyngbya boryana NIES-2135</name>
    <dbReference type="NCBI Taxonomy" id="1973484"/>
    <lineage>
        <taxon>Bacteria</taxon>
        <taxon>Bacillati</taxon>
        <taxon>Cyanobacteriota</taxon>
        <taxon>Cyanophyceae</taxon>
        <taxon>Leptolyngbyales</taxon>
        <taxon>Leptolyngbyaceae</taxon>
        <taxon>Leptolyngbya group</taxon>
        <taxon>Leptolyngbya</taxon>
    </lineage>
</organism>
<reference evidence="1 2" key="1">
    <citation type="submission" date="2017-06" db="EMBL/GenBank/DDBJ databases">
        <title>Genome sequencing of cyanobaciteial culture collection at National Institute for Environmental Studies (NIES).</title>
        <authorList>
            <person name="Hirose Y."/>
            <person name="Shimura Y."/>
            <person name="Fujisawa T."/>
            <person name="Nakamura Y."/>
            <person name="Kawachi M."/>
        </authorList>
    </citation>
    <scope>NUCLEOTIDE SEQUENCE [LARGE SCALE GENOMIC DNA]</scope>
    <source>
        <strain evidence="1 2">NIES-2135</strain>
    </source>
</reference>
<dbReference type="Proteomes" id="UP000217895">
    <property type="component" value="Chromosome"/>
</dbReference>
<evidence type="ECO:0000313" key="2">
    <source>
        <dbReference type="Proteomes" id="UP000217895"/>
    </source>
</evidence>
<evidence type="ECO:0000313" key="1">
    <source>
        <dbReference type="EMBL" id="BAY57079.1"/>
    </source>
</evidence>
<protein>
    <submittedName>
        <fullName evidence="1">Uncharacterized protein</fullName>
    </submittedName>
</protein>
<name>A0A1Z4JK03_LEPBY</name>
<proteinExistence type="predicted"/>
<gene>
    <name evidence="1" type="ORF">NIES2135_39430</name>
</gene>
<sequence length="80" mass="9160">MTLRGTESQAKTRLLLTLWEMSSIETEIKKSDLTRRLQRKGEKAADYQPIFSTLDKNGAIALKNKMVQLNPKGQQLLERV</sequence>
<dbReference type="AlphaFoldDB" id="A0A1Z4JK03"/>
<keyword evidence="2" id="KW-1185">Reference proteome</keyword>
<accession>A0A1Z4JK03</accession>